<dbReference type="Gene3D" id="3.40.50.12780">
    <property type="entry name" value="N-terminal domain of ligase-like"/>
    <property type="match status" value="1"/>
</dbReference>
<dbReference type="AlphaFoldDB" id="A0A3A2ZK29"/>
<dbReference type="OrthoDB" id="5360374at2759"/>
<keyword evidence="2" id="KW-1185">Reference proteome</keyword>
<protein>
    <recommendedName>
        <fullName evidence="3">AMP-dependent synthetase/ligase domain-containing protein</fullName>
    </recommendedName>
</protein>
<evidence type="ECO:0000313" key="2">
    <source>
        <dbReference type="Proteomes" id="UP000266188"/>
    </source>
</evidence>
<dbReference type="InterPro" id="IPR042099">
    <property type="entry name" value="ANL_N_sf"/>
</dbReference>
<organism evidence="1 2">
    <name type="scientific">Aspergillus sclerotialis</name>
    <dbReference type="NCBI Taxonomy" id="2070753"/>
    <lineage>
        <taxon>Eukaryota</taxon>
        <taxon>Fungi</taxon>
        <taxon>Dikarya</taxon>
        <taxon>Ascomycota</taxon>
        <taxon>Pezizomycotina</taxon>
        <taxon>Eurotiomycetes</taxon>
        <taxon>Eurotiomycetidae</taxon>
        <taxon>Eurotiales</taxon>
        <taxon>Aspergillaceae</taxon>
        <taxon>Aspergillus</taxon>
        <taxon>Aspergillus subgen. Polypaecilum</taxon>
    </lineage>
</organism>
<name>A0A3A2ZK29_9EURO</name>
<accession>A0A3A2ZK29</accession>
<comment type="caution">
    <text evidence="1">The sequence shown here is derived from an EMBL/GenBank/DDBJ whole genome shotgun (WGS) entry which is preliminary data.</text>
</comment>
<dbReference type="SUPFAM" id="SSF56801">
    <property type="entry name" value="Acetyl-CoA synthetase-like"/>
    <property type="match status" value="1"/>
</dbReference>
<evidence type="ECO:0008006" key="3">
    <source>
        <dbReference type="Google" id="ProtNLM"/>
    </source>
</evidence>
<evidence type="ECO:0000313" key="1">
    <source>
        <dbReference type="EMBL" id="RJE19724.1"/>
    </source>
</evidence>
<dbReference type="PANTHER" id="PTHR43845">
    <property type="entry name" value="BLR5969 PROTEIN"/>
    <property type="match status" value="1"/>
</dbReference>
<reference evidence="2" key="1">
    <citation type="submission" date="2017-02" db="EMBL/GenBank/DDBJ databases">
        <authorList>
            <person name="Tafer H."/>
            <person name="Lopandic K."/>
        </authorList>
    </citation>
    <scope>NUCLEOTIDE SEQUENCE [LARGE SCALE GENOMIC DNA]</scope>
    <source>
        <strain evidence="2">CBS 366.77</strain>
    </source>
</reference>
<dbReference type="Proteomes" id="UP000266188">
    <property type="component" value="Unassembled WGS sequence"/>
</dbReference>
<gene>
    <name evidence="1" type="ORF">PHISCL_07937</name>
</gene>
<sequence>MTPETVQSSLHEHIQFVRARSPYYKKLYSSLPSTVRSLEDVPIVNNSEYWKASNAEPSQVLTDELVDAVVMRSGGLTSEPKTVYMTRQEFHETSRINGLLAPQSTGLLPGDRIANLSSQGGMYSGFMTAPGKYRTDIRRFKATVVISNVFVATRLARYLVDNDLRLASIRLILYTGELFYQDLRKLYQAAFPFANIGPLAYAAVECKVIAFPASPTRSGTDDDINPVYRVNTAAVIMEIIGPDGTVIKGPGQRGNVVVTNLIKRLQPTIRYPVGDVGEWVDYENGLFRLRGRDTVGLKIGTALLDLPLIRRLIGKALGDGMVGSCQAVVRRQAGKNQVVFRIAAPQPRNQTEKVRIEKELEEGIIAVNPSWARNREEGFIAPVQTEWVLFSKLVFLESSGKLKEIVDERYCAPNS</sequence>
<dbReference type="EMBL" id="MVGC01000376">
    <property type="protein sequence ID" value="RJE19724.1"/>
    <property type="molecule type" value="Genomic_DNA"/>
</dbReference>
<proteinExistence type="predicted"/>
<dbReference type="PANTHER" id="PTHR43845:SF1">
    <property type="entry name" value="BLR5969 PROTEIN"/>
    <property type="match status" value="1"/>
</dbReference>